<evidence type="ECO:0000259" key="2">
    <source>
        <dbReference type="Pfam" id="PF23055"/>
    </source>
</evidence>
<protein>
    <recommendedName>
        <fullName evidence="2">DUF7041 domain-containing protein</fullName>
    </recommendedName>
</protein>
<feature type="domain" description="DUF7041" evidence="2">
    <location>
        <begin position="33"/>
        <end position="94"/>
    </location>
</feature>
<dbReference type="WBParaSite" id="TMUE_0000000216.1">
    <property type="protein sequence ID" value="TMUE_0000000216.1"/>
    <property type="gene ID" value="WBGene00296157"/>
</dbReference>
<organism evidence="3 5">
    <name type="scientific">Trichuris muris</name>
    <name type="common">Mouse whipworm</name>
    <dbReference type="NCBI Taxonomy" id="70415"/>
    <lineage>
        <taxon>Eukaryota</taxon>
        <taxon>Metazoa</taxon>
        <taxon>Ecdysozoa</taxon>
        <taxon>Nematoda</taxon>
        <taxon>Enoplea</taxon>
        <taxon>Dorylaimia</taxon>
        <taxon>Trichinellida</taxon>
        <taxon>Trichuridae</taxon>
        <taxon>Trichuris</taxon>
    </lineage>
</organism>
<accession>A0A5S6R5W2</accession>
<evidence type="ECO:0000313" key="3">
    <source>
        <dbReference type="Proteomes" id="UP000046395"/>
    </source>
</evidence>
<name>A0A5S6R5W2_TRIMR</name>
<keyword evidence="3" id="KW-1185">Reference proteome</keyword>
<reference evidence="3" key="1">
    <citation type="submission" date="2013-11" db="EMBL/GenBank/DDBJ databases">
        <authorList>
            <person name="Aslett M."/>
        </authorList>
    </citation>
    <scope>NUCLEOTIDE SEQUENCE [LARGE SCALE GENOMIC DNA]</scope>
    <source>
        <strain evidence="3">Edinburgh</strain>
    </source>
</reference>
<dbReference type="Pfam" id="PF23055">
    <property type="entry name" value="DUF7041"/>
    <property type="match status" value="1"/>
</dbReference>
<proteinExistence type="predicted"/>
<feature type="compositionally biased region" description="Polar residues" evidence="1">
    <location>
        <begin position="1"/>
        <end position="13"/>
    </location>
</feature>
<dbReference type="InterPro" id="IPR055469">
    <property type="entry name" value="DUF7041"/>
</dbReference>
<reference evidence="4 5" key="3">
    <citation type="submission" date="2019-12" db="UniProtKB">
        <authorList>
            <consortium name="WormBaseParasite"/>
        </authorList>
    </citation>
    <scope>IDENTIFICATION</scope>
</reference>
<reference evidence="3" key="2">
    <citation type="submission" date="2014-03" db="EMBL/GenBank/DDBJ databases">
        <title>The whipworm genome and dual-species transcriptomics of an intimate host-pathogen interaction.</title>
        <authorList>
            <person name="Foth B.J."/>
            <person name="Tsai I.J."/>
            <person name="Reid A.J."/>
            <person name="Bancroft A.J."/>
            <person name="Nichol S."/>
            <person name="Tracey A."/>
            <person name="Holroyd N."/>
            <person name="Cotton J.A."/>
            <person name="Stanley E.J."/>
            <person name="Zarowiecki M."/>
            <person name="Liu J.Z."/>
            <person name="Huckvale T."/>
            <person name="Cooper P.J."/>
            <person name="Grencis R.K."/>
            <person name="Berriman M."/>
        </authorList>
    </citation>
    <scope>NUCLEOTIDE SEQUENCE [LARGE SCALE GENOMIC DNA]</scope>
    <source>
        <strain evidence="3">Edinburgh</strain>
    </source>
</reference>
<dbReference type="WBParaSite" id="TMUE_3000014910.1">
    <property type="protein sequence ID" value="TMUE_3000014910.1"/>
    <property type="gene ID" value="WBGene00294811"/>
</dbReference>
<evidence type="ECO:0000313" key="5">
    <source>
        <dbReference type="WBParaSite" id="TMUE_3000014910.1"/>
    </source>
</evidence>
<sequence length="105" mass="11732">MSKKGNCSVQPSAPASELSLIQPPADMPQSVTVFLNADHELWFARLYFFFRHTHVDDEETRFELALSAMPEDTVGFLLDFLLVVDQETAPWIDLLGLSPCGFGKS</sequence>
<feature type="region of interest" description="Disordered" evidence="1">
    <location>
        <begin position="1"/>
        <end position="21"/>
    </location>
</feature>
<dbReference type="AlphaFoldDB" id="A0A5S6R5W2"/>
<evidence type="ECO:0000256" key="1">
    <source>
        <dbReference type="SAM" id="MobiDB-lite"/>
    </source>
</evidence>
<evidence type="ECO:0000313" key="4">
    <source>
        <dbReference type="WBParaSite" id="TMUE_0000000216.1"/>
    </source>
</evidence>
<dbReference type="Proteomes" id="UP000046395">
    <property type="component" value="Unassembled WGS sequence"/>
</dbReference>